<name>A0A1G2FZT9_9BACT</name>
<accession>A0A1G2FZT9</accession>
<evidence type="ECO:0000313" key="2">
    <source>
        <dbReference type="EMBL" id="OGZ43566.1"/>
    </source>
</evidence>
<dbReference type="AlphaFoldDB" id="A0A1G2FZT9"/>
<gene>
    <name evidence="2" type="ORF">A2719_00295</name>
</gene>
<dbReference type="STRING" id="1802114.A2719_00295"/>
<keyword evidence="1" id="KW-0812">Transmembrane</keyword>
<feature type="transmembrane region" description="Helical" evidence="1">
    <location>
        <begin position="26"/>
        <end position="43"/>
    </location>
</feature>
<evidence type="ECO:0000313" key="3">
    <source>
        <dbReference type="Proteomes" id="UP000177480"/>
    </source>
</evidence>
<dbReference type="Proteomes" id="UP000177480">
    <property type="component" value="Unassembled WGS sequence"/>
</dbReference>
<keyword evidence="1" id="KW-1133">Transmembrane helix</keyword>
<evidence type="ECO:0000256" key="1">
    <source>
        <dbReference type="SAM" id="Phobius"/>
    </source>
</evidence>
<dbReference type="EMBL" id="MHNK01000013">
    <property type="protein sequence ID" value="OGZ43566.1"/>
    <property type="molecule type" value="Genomic_DNA"/>
</dbReference>
<comment type="caution">
    <text evidence="2">The sequence shown here is derived from an EMBL/GenBank/DDBJ whole genome shotgun (WGS) entry which is preliminary data.</text>
</comment>
<evidence type="ECO:0008006" key="4">
    <source>
        <dbReference type="Google" id="ProtNLM"/>
    </source>
</evidence>
<reference evidence="2 3" key="1">
    <citation type="journal article" date="2016" name="Nat. Commun.">
        <title>Thousands of microbial genomes shed light on interconnected biogeochemical processes in an aquifer system.</title>
        <authorList>
            <person name="Anantharaman K."/>
            <person name="Brown C.T."/>
            <person name="Hug L.A."/>
            <person name="Sharon I."/>
            <person name="Castelle C.J."/>
            <person name="Probst A.J."/>
            <person name="Thomas B.C."/>
            <person name="Singh A."/>
            <person name="Wilkins M.J."/>
            <person name="Karaoz U."/>
            <person name="Brodie E.L."/>
            <person name="Williams K.H."/>
            <person name="Hubbard S.S."/>
            <person name="Banfield J.F."/>
        </authorList>
    </citation>
    <scope>NUCLEOTIDE SEQUENCE [LARGE SCALE GENOMIC DNA]</scope>
</reference>
<protein>
    <recommendedName>
        <fullName evidence="4">MSP domain-containing protein</fullName>
    </recommendedName>
</protein>
<organism evidence="2 3">
    <name type="scientific">Candidatus Ryanbacteria bacterium RIFCSPHIGHO2_01_FULL_45_22</name>
    <dbReference type="NCBI Taxonomy" id="1802114"/>
    <lineage>
        <taxon>Bacteria</taxon>
        <taxon>Candidatus Ryaniibacteriota</taxon>
    </lineage>
</organism>
<sequence length="156" mass="17847">MDEEIKKEEPDAEHKKTGKLTFMEKVFACFSLFVFLFVFYVTLDANKYEAQVRAMEGEGRVGVNPTSERLDFGDLSRGTAAMRTVTVTNDTFIPFFVSVVRIGAMRNLMDVEPNNFILRKGTEERIEFTTYMPASAEVDHMYTGRVFVFKIPAPFL</sequence>
<proteinExistence type="predicted"/>
<keyword evidence="1" id="KW-0472">Membrane</keyword>